<proteinExistence type="predicted"/>
<accession>A0ABQ2IGK4</accession>
<reference evidence="3" key="1">
    <citation type="journal article" date="2019" name="Int. J. Syst. Evol. Microbiol.">
        <title>The Global Catalogue of Microorganisms (GCM) 10K type strain sequencing project: providing services to taxonomists for standard genome sequencing and annotation.</title>
        <authorList>
            <consortium name="The Broad Institute Genomics Platform"/>
            <consortium name="The Broad Institute Genome Sequencing Center for Infectious Disease"/>
            <person name="Wu L."/>
            <person name="Ma J."/>
        </authorList>
    </citation>
    <scope>NUCLEOTIDE SEQUENCE [LARGE SCALE GENOMIC DNA]</scope>
    <source>
        <strain evidence="3">JCM 1365</strain>
    </source>
</reference>
<evidence type="ECO:0000256" key="1">
    <source>
        <dbReference type="SAM" id="MobiDB-lite"/>
    </source>
</evidence>
<feature type="compositionally biased region" description="Polar residues" evidence="1">
    <location>
        <begin position="11"/>
        <end position="24"/>
    </location>
</feature>
<protein>
    <submittedName>
        <fullName evidence="2">Uncharacterized protein</fullName>
    </submittedName>
</protein>
<name>A0ABQ2IGK4_9MICO</name>
<sequence length="83" mass="8892">MLGAARALSEPAQTGPVTVSQSGRVSRRVKHDLRPIRYMGQAEQVTQLVFEEDSKALGSAEAGPVHGGVLYVEHDLAAYVDES</sequence>
<evidence type="ECO:0000313" key="2">
    <source>
        <dbReference type="EMBL" id="GGN07746.1"/>
    </source>
</evidence>
<feature type="region of interest" description="Disordered" evidence="1">
    <location>
        <begin position="1"/>
        <end position="26"/>
    </location>
</feature>
<comment type="caution">
    <text evidence="2">The sequence shown here is derived from an EMBL/GenBank/DDBJ whole genome shotgun (WGS) entry which is preliminary data.</text>
</comment>
<keyword evidence="3" id="KW-1185">Reference proteome</keyword>
<organism evidence="2 3">
    <name type="scientific">Terrabacter tumescens</name>
    <dbReference type="NCBI Taxonomy" id="60443"/>
    <lineage>
        <taxon>Bacteria</taxon>
        <taxon>Bacillati</taxon>
        <taxon>Actinomycetota</taxon>
        <taxon>Actinomycetes</taxon>
        <taxon>Micrococcales</taxon>
        <taxon>Intrasporangiaceae</taxon>
        <taxon>Terrabacter</taxon>
    </lineage>
</organism>
<dbReference type="Proteomes" id="UP000623461">
    <property type="component" value="Unassembled WGS sequence"/>
</dbReference>
<evidence type="ECO:0000313" key="3">
    <source>
        <dbReference type="Proteomes" id="UP000623461"/>
    </source>
</evidence>
<gene>
    <name evidence="2" type="ORF">GCM10009721_39270</name>
</gene>
<dbReference type="EMBL" id="BMNZ01000009">
    <property type="protein sequence ID" value="GGN07746.1"/>
    <property type="molecule type" value="Genomic_DNA"/>
</dbReference>